<evidence type="ECO:0008006" key="3">
    <source>
        <dbReference type="Google" id="ProtNLM"/>
    </source>
</evidence>
<dbReference type="Proteomes" id="UP000542742">
    <property type="component" value="Unassembled WGS sequence"/>
</dbReference>
<evidence type="ECO:0000313" key="2">
    <source>
        <dbReference type="Proteomes" id="UP000542742"/>
    </source>
</evidence>
<comment type="caution">
    <text evidence="1">The sequence shown here is derived from an EMBL/GenBank/DDBJ whole genome shotgun (WGS) entry which is preliminary data.</text>
</comment>
<gene>
    <name evidence="1" type="ORF">BKA14_000192</name>
</gene>
<dbReference type="AlphaFoldDB" id="A0A7W7CK49"/>
<proteinExistence type="predicted"/>
<sequence length="872" mass="92156">MNLTGEVLRDHIGQAGPDAVAAVLVAAAEPERVALAAGLEAFLKSMEPEDWWRSRHDPTGGLGLAVLGTMPTAARAAALLNRRDMRDKWGRIPVAQALSVVRARELPWLGDLAGRLVTRLRPEDAWQGGWSFAAALLTESGAAVPMTEGFVGGWLLDLEQQDSRRRTAFVDRLRETPHLDTLLPAVFEIDGLGAHLGTMVWDMESGGWTGRPAFPAAVAQLVAEGRLDRATVLAATVDRLVRGDRPAFLRPFALLHDELAPTLDEQTGHATDYAQLLPDAPSTIAGTAQRALRAVDDAGRLELDTLLDVSRPTLVRKEKTLVKTQLTWLDKVVRREPGRTGDILETVAAAFDHPALDIQERALVLIEKHARGLDLSWLADAAAGLGGDLPVRAARLSGAPAPVVPGVPAALPPPSAPAALPEPIGSVTELAEEVTALLHEETLVGWERVLAGLVALRAADDLSPLRHVADRAGEALSPHGWNERRAALGVAIRGVLRGGPSELRETGRAWRRIVDGLRPPDLTGDPTRLLALRIAEVAERLHQASAVVPVATPTHVNGNLDAAVLVERLRRAEAQGWEPLPLDFEQALLRLPRGTAPAIADGLTSAAGRRLAEWLAGGGLPDPASSRVRQPAGKVHSWHVGPPPGIGRVLVTLDPVRAGVLSVEDQLVTLTRRTTMGYDSEVSEPVTLATALPHHREIVAAWALPGLADQDERGDPVVLPLLAENDGPFGPAMSLAVAYSLGARHESDRAAAVDAFLALAARGTSGFGAAVGGDLGELGALGLVKLNRAVLPLTDAHRAGASAAVWEVLAAALPLLLLAAPRGLPDLLELASLVAPAVGAHDEISGLVELAARKGGSRMLKEARRLQAVLTA</sequence>
<organism evidence="1 2">
    <name type="scientific">Paractinoplanes abujensis</name>
    <dbReference type="NCBI Taxonomy" id="882441"/>
    <lineage>
        <taxon>Bacteria</taxon>
        <taxon>Bacillati</taxon>
        <taxon>Actinomycetota</taxon>
        <taxon>Actinomycetes</taxon>
        <taxon>Micromonosporales</taxon>
        <taxon>Micromonosporaceae</taxon>
        <taxon>Paractinoplanes</taxon>
    </lineage>
</organism>
<keyword evidence="2" id="KW-1185">Reference proteome</keyword>
<evidence type="ECO:0000313" key="1">
    <source>
        <dbReference type="EMBL" id="MBB4690044.1"/>
    </source>
</evidence>
<accession>A0A7W7CK49</accession>
<dbReference type="RefSeq" id="WP_184949059.1">
    <property type="nucleotide sequence ID" value="NZ_BOMC01000040.1"/>
</dbReference>
<protein>
    <recommendedName>
        <fullName evidence="3">Secreted protein</fullName>
    </recommendedName>
</protein>
<reference evidence="1 2" key="1">
    <citation type="submission" date="2020-08" db="EMBL/GenBank/DDBJ databases">
        <title>Sequencing the genomes of 1000 actinobacteria strains.</title>
        <authorList>
            <person name="Klenk H.-P."/>
        </authorList>
    </citation>
    <scope>NUCLEOTIDE SEQUENCE [LARGE SCALE GENOMIC DNA]</scope>
    <source>
        <strain evidence="1 2">DSM 45518</strain>
    </source>
</reference>
<dbReference type="EMBL" id="JACHMF010000001">
    <property type="protein sequence ID" value="MBB4690044.1"/>
    <property type="molecule type" value="Genomic_DNA"/>
</dbReference>
<name>A0A7W7CK49_9ACTN</name>